<evidence type="ECO:0000256" key="2">
    <source>
        <dbReference type="PIRSR" id="PIRSR005962-1"/>
    </source>
</evidence>
<dbReference type="SUPFAM" id="SSF53187">
    <property type="entry name" value="Zn-dependent exopeptidases"/>
    <property type="match status" value="1"/>
</dbReference>
<dbReference type="Pfam" id="PF01546">
    <property type="entry name" value="Peptidase_M20"/>
    <property type="match status" value="1"/>
</dbReference>
<evidence type="ECO:0000313" key="5">
    <source>
        <dbReference type="Proteomes" id="UP000007947"/>
    </source>
</evidence>
<dbReference type="HOGENOM" id="CLU_023257_0_1_11"/>
<feature type="domain" description="Peptidase M20 dimerisation" evidence="3">
    <location>
        <begin position="186"/>
        <end position="282"/>
    </location>
</feature>
<evidence type="ECO:0000313" key="4">
    <source>
        <dbReference type="EMBL" id="BAK34281.1"/>
    </source>
</evidence>
<feature type="binding site" evidence="2">
    <location>
        <position position="98"/>
    </location>
    <ligand>
        <name>Mn(2+)</name>
        <dbReference type="ChEBI" id="CHEBI:29035"/>
        <label>2</label>
    </ligand>
</feature>
<evidence type="ECO:0000256" key="1">
    <source>
        <dbReference type="ARBA" id="ARBA00022801"/>
    </source>
</evidence>
<dbReference type="STRING" id="1032480.MLP_12670"/>
<dbReference type="InterPro" id="IPR036264">
    <property type="entry name" value="Bact_exopeptidase_dim_dom"/>
</dbReference>
<dbReference type="CDD" id="cd03886">
    <property type="entry name" value="M20_Acy1"/>
    <property type="match status" value="1"/>
</dbReference>
<feature type="binding site" evidence="2">
    <location>
        <position position="100"/>
    </location>
    <ligand>
        <name>Mn(2+)</name>
        <dbReference type="ChEBI" id="CHEBI:29035"/>
        <label>2</label>
    </ligand>
</feature>
<evidence type="ECO:0000259" key="3">
    <source>
        <dbReference type="Pfam" id="PF07687"/>
    </source>
</evidence>
<organism evidence="4 5">
    <name type="scientific">Microlunatus phosphovorus (strain ATCC 700054 / DSM 10555 / JCM 9379 / NBRC 101784 / NCIMB 13414 / VKM Ac-1990 / NM-1)</name>
    <dbReference type="NCBI Taxonomy" id="1032480"/>
    <lineage>
        <taxon>Bacteria</taxon>
        <taxon>Bacillati</taxon>
        <taxon>Actinomycetota</taxon>
        <taxon>Actinomycetes</taxon>
        <taxon>Propionibacteriales</taxon>
        <taxon>Propionibacteriaceae</taxon>
        <taxon>Microlunatus</taxon>
    </lineage>
</organism>
<dbReference type="InterPro" id="IPR011650">
    <property type="entry name" value="Peptidase_M20_dimer"/>
</dbReference>
<feature type="binding site" evidence="2">
    <location>
        <position position="363"/>
    </location>
    <ligand>
        <name>Mn(2+)</name>
        <dbReference type="ChEBI" id="CHEBI:29035"/>
        <label>2</label>
    </ligand>
</feature>
<gene>
    <name evidence="4" type="ordered locus">MLP_12670</name>
</gene>
<keyword evidence="2" id="KW-0464">Manganese</keyword>
<dbReference type="PANTHER" id="PTHR11014">
    <property type="entry name" value="PEPTIDASE M20 FAMILY MEMBER"/>
    <property type="match status" value="1"/>
</dbReference>
<dbReference type="PANTHER" id="PTHR11014:SF63">
    <property type="entry name" value="METALLOPEPTIDASE, PUTATIVE (AFU_ORTHOLOGUE AFUA_6G09600)-RELATED"/>
    <property type="match status" value="1"/>
</dbReference>
<dbReference type="Gene3D" id="3.40.630.10">
    <property type="entry name" value="Zn peptidases"/>
    <property type="match status" value="1"/>
</dbReference>
<keyword evidence="1" id="KW-0378">Hydrolase</keyword>
<sequence length="392" mass="41242">MTTTFDDDLISLRRRLHQIPEVGLLLPETQATVLEALAGLDLEISTGIALSSVVAVLRGTATDRTDRVVLLRGDMDGLPVVENSGEPFAALGETMHACGHDLHTAGLVGVARLLVERRAELRGDVVFMFQPGEEGWDGAGAMIAEGVLTAAGRRADAAYGLHVIANAIPHGVVTTRPGTLMAASSGLYVTVHGAGGHGSRPHAAADPIVVAAEMVTALQTMATRQFDLFDPVVVTVGTFHAGTRRNIIPETATFEATIRTLSESHVATMEKATVRLCEQIAAAHGCRAEVRFEPEYPLTVNDAAKTAFALEVAADLVGADRVELLEFPELGSEDFSRVLAEVPGCYLFVGACPTDPMTAPGNHAPGARFDDAVLGDCARLLAELAVRELAAG</sequence>
<dbReference type="Pfam" id="PF07687">
    <property type="entry name" value="M20_dimer"/>
    <property type="match status" value="1"/>
</dbReference>
<keyword evidence="2" id="KW-0479">Metal-binding</keyword>
<dbReference type="FunFam" id="3.30.70.360:FF:000001">
    <property type="entry name" value="N-acetyldiaminopimelate deacetylase"/>
    <property type="match status" value="1"/>
</dbReference>
<dbReference type="GO" id="GO:0046872">
    <property type="term" value="F:metal ion binding"/>
    <property type="evidence" value="ECO:0007669"/>
    <property type="project" value="UniProtKB-KW"/>
</dbReference>
<feature type="binding site" evidence="2">
    <location>
        <position position="134"/>
    </location>
    <ligand>
        <name>Mn(2+)</name>
        <dbReference type="ChEBI" id="CHEBI:29035"/>
        <label>2</label>
    </ligand>
</feature>
<name>F5XPH3_MICPN</name>
<dbReference type="OrthoDB" id="9777385at2"/>
<dbReference type="SUPFAM" id="SSF55031">
    <property type="entry name" value="Bacterial exopeptidase dimerisation domain"/>
    <property type="match status" value="1"/>
</dbReference>
<dbReference type="Proteomes" id="UP000007947">
    <property type="component" value="Chromosome"/>
</dbReference>
<dbReference type="InterPro" id="IPR002933">
    <property type="entry name" value="Peptidase_M20"/>
</dbReference>
<accession>F5XPH3</accession>
<dbReference type="GO" id="GO:0050118">
    <property type="term" value="F:N-acetyldiaminopimelate deacetylase activity"/>
    <property type="evidence" value="ECO:0007669"/>
    <property type="project" value="UniProtKB-ARBA"/>
</dbReference>
<dbReference type="Gene3D" id="3.30.70.360">
    <property type="match status" value="1"/>
</dbReference>
<comment type="cofactor">
    <cofactor evidence="2">
        <name>Mn(2+)</name>
        <dbReference type="ChEBI" id="CHEBI:29035"/>
    </cofactor>
    <text evidence="2">The Mn(2+) ion enhances activity.</text>
</comment>
<protein>
    <submittedName>
        <fullName evidence="4">Putative M20 family peptidase</fullName>
    </submittedName>
</protein>
<proteinExistence type="predicted"/>
<dbReference type="eggNOG" id="COG1473">
    <property type="taxonomic scope" value="Bacteria"/>
</dbReference>
<dbReference type="InterPro" id="IPR017439">
    <property type="entry name" value="Amidohydrolase"/>
</dbReference>
<feature type="binding site" evidence="2">
    <location>
        <position position="162"/>
    </location>
    <ligand>
        <name>Mn(2+)</name>
        <dbReference type="ChEBI" id="CHEBI:29035"/>
        <label>2</label>
    </ligand>
</feature>
<dbReference type="AlphaFoldDB" id="F5XPH3"/>
<dbReference type="RefSeq" id="WP_013862164.1">
    <property type="nucleotide sequence ID" value="NC_015635.1"/>
</dbReference>
<dbReference type="GO" id="GO:0019877">
    <property type="term" value="P:diaminopimelate biosynthetic process"/>
    <property type="evidence" value="ECO:0007669"/>
    <property type="project" value="UniProtKB-ARBA"/>
</dbReference>
<dbReference type="EMBL" id="AP012204">
    <property type="protein sequence ID" value="BAK34281.1"/>
    <property type="molecule type" value="Genomic_DNA"/>
</dbReference>
<dbReference type="PIRSF" id="PIRSF005962">
    <property type="entry name" value="Pept_M20D_amidohydro"/>
    <property type="match status" value="1"/>
</dbReference>
<dbReference type="KEGG" id="mph:MLP_12670"/>
<keyword evidence="5" id="KW-1185">Reference proteome</keyword>
<reference evidence="4 5" key="1">
    <citation type="submission" date="2011-05" db="EMBL/GenBank/DDBJ databases">
        <title>Whole genome sequence of Microlunatus phosphovorus NM-1.</title>
        <authorList>
            <person name="Hosoyama A."/>
            <person name="Sasaki K."/>
            <person name="Harada T."/>
            <person name="Igarashi R."/>
            <person name="Kawakoshi A."/>
            <person name="Sasagawa M."/>
            <person name="Fukada J."/>
            <person name="Nakamura S."/>
            <person name="Katano Y."/>
            <person name="Hanada S."/>
            <person name="Kamagata Y."/>
            <person name="Nakamura N."/>
            <person name="Yamazaki S."/>
            <person name="Fujita N."/>
        </authorList>
    </citation>
    <scope>NUCLEOTIDE SEQUENCE [LARGE SCALE GENOMIC DNA]</scope>
    <source>
        <strain evidence="5">ATCC 700054 / DSM 10555 / JCM 9379 / NBRC 101784 / NCIMB 13414 / VKM Ac-1990 / NM-1</strain>
    </source>
</reference>
<dbReference type="NCBIfam" id="TIGR01891">
    <property type="entry name" value="amidohydrolases"/>
    <property type="match status" value="1"/>
</dbReference>